<gene>
    <name evidence="2" type="ORF">EBO15_31270</name>
</gene>
<dbReference type="Pfam" id="PF13374">
    <property type="entry name" value="TPR_10"/>
    <property type="match status" value="1"/>
</dbReference>
<feature type="region of interest" description="Disordered" evidence="1">
    <location>
        <begin position="1"/>
        <end position="23"/>
    </location>
</feature>
<dbReference type="PANTHER" id="PTHR47691:SF3">
    <property type="entry name" value="HTH-TYPE TRANSCRIPTIONAL REGULATOR RV0890C-RELATED"/>
    <property type="match status" value="1"/>
</dbReference>
<dbReference type="AlphaFoldDB" id="A0A3M2LNM3"/>
<dbReference type="GO" id="GO:0043531">
    <property type="term" value="F:ADP binding"/>
    <property type="evidence" value="ECO:0007669"/>
    <property type="project" value="InterPro"/>
</dbReference>
<evidence type="ECO:0000313" key="3">
    <source>
        <dbReference type="Proteomes" id="UP000282674"/>
    </source>
</evidence>
<dbReference type="Gene3D" id="1.25.40.10">
    <property type="entry name" value="Tetratricopeptide repeat domain"/>
    <property type="match status" value="2"/>
</dbReference>
<keyword evidence="3" id="KW-1185">Reference proteome</keyword>
<dbReference type="InterPro" id="IPR011990">
    <property type="entry name" value="TPR-like_helical_dom_sf"/>
</dbReference>
<dbReference type="InterPro" id="IPR027417">
    <property type="entry name" value="P-loop_NTPase"/>
</dbReference>
<dbReference type="PRINTS" id="PR00364">
    <property type="entry name" value="DISEASERSIST"/>
</dbReference>
<sequence>MVGDDGVNPGERGGSGARAERDVNLTGTNVAGRDFNVSVMLPRGPQDARFTLPRDVAGFTGRTEQIARIEKEVGSAPLPPILVISDGPGKGKTALAIHVAHRLAERFPDAQLHLCLGGEELPELTAAEALGSLLWALGVDRADLPSNVDDRAALWRSQLRDSRALIVLDNAMSVRQVEPLLPASPGCAVLITTRYALTDLEGTRAMSLHRLADAEAAALLESLVGAERAVAEPEAVRLIVELCGGLPLALQVVGSQLRRPARSRMALADFASRLADENTRLSLLRTRDREVRASFALSYQVLSDEARLVFRRLSLLRVPSFEPGLQEALVGDDPTDGCEELLDAHLVEPAGVDRISFHDLIRLYARGCADEEDTADEREAALNRAYAWCFAQARVWQDDLVRMDAERPLLTDVVRQAAETGRHDVAAGLAALLTPLLEAHNLWAEWLELDELVVESAAALGDRAALGQALNDLAHVYRLVRRTSEAAGTARRAVAECRAAADDRATAAALVQLGIIHREMHRYQGAVDHLGEARDILHALGDRAGEGSVLKDLAHALLWQRRPVESAETLRKAVELLADSSDRTNLAWAYANLVSAYGYMWQEAEALEAYENARRVFTEQDNRQGNAWADNHVGIVHRQAGRLAEAESCHRAALETFRELDDGYGIGWALLYLGLVRRDASLIEDARASFDRIGEANGHAWTLVWTAELTEDPALIPSAVAEFEEIDNPQGIGTALSVQGDLLLADGDRDGALRAYEASLPYLRRAHDTHREADSLRGLARTKD</sequence>
<evidence type="ECO:0000256" key="1">
    <source>
        <dbReference type="SAM" id="MobiDB-lite"/>
    </source>
</evidence>
<proteinExistence type="predicted"/>
<dbReference type="SUPFAM" id="SSF48452">
    <property type="entry name" value="TPR-like"/>
    <property type="match status" value="1"/>
</dbReference>
<organism evidence="2 3">
    <name type="scientific">Actinomadura harenae</name>
    <dbReference type="NCBI Taxonomy" id="2483351"/>
    <lineage>
        <taxon>Bacteria</taxon>
        <taxon>Bacillati</taxon>
        <taxon>Actinomycetota</taxon>
        <taxon>Actinomycetes</taxon>
        <taxon>Streptosporangiales</taxon>
        <taxon>Thermomonosporaceae</taxon>
        <taxon>Actinomadura</taxon>
    </lineage>
</organism>
<dbReference type="Pfam" id="PF13424">
    <property type="entry name" value="TPR_12"/>
    <property type="match status" value="1"/>
</dbReference>
<dbReference type="InterPro" id="IPR042197">
    <property type="entry name" value="Apaf_helical"/>
</dbReference>
<comment type="caution">
    <text evidence="2">The sequence shown here is derived from an EMBL/GenBank/DDBJ whole genome shotgun (WGS) entry which is preliminary data.</text>
</comment>
<dbReference type="SUPFAM" id="SSF52540">
    <property type="entry name" value="P-loop containing nucleoside triphosphate hydrolases"/>
    <property type="match status" value="1"/>
</dbReference>
<reference evidence="2 3" key="1">
    <citation type="submission" date="2018-10" db="EMBL/GenBank/DDBJ databases">
        <title>Isolation from soil.</title>
        <authorList>
            <person name="Hu J."/>
        </authorList>
    </citation>
    <scope>NUCLEOTIDE SEQUENCE [LARGE SCALE GENOMIC DNA]</scope>
    <source>
        <strain evidence="2 3">NEAU-Ht49</strain>
    </source>
</reference>
<protein>
    <submittedName>
        <fullName evidence="2">Tetratricopeptide repeat protein</fullName>
    </submittedName>
</protein>
<evidence type="ECO:0000313" key="2">
    <source>
        <dbReference type="EMBL" id="RMI38952.1"/>
    </source>
</evidence>
<dbReference type="PANTHER" id="PTHR47691">
    <property type="entry name" value="REGULATOR-RELATED"/>
    <property type="match status" value="1"/>
</dbReference>
<dbReference type="InterPro" id="IPR019734">
    <property type="entry name" value="TPR_rpt"/>
</dbReference>
<accession>A0A3M2LNM3</accession>
<dbReference type="Proteomes" id="UP000282674">
    <property type="component" value="Unassembled WGS sequence"/>
</dbReference>
<dbReference type="SMART" id="SM00028">
    <property type="entry name" value="TPR"/>
    <property type="match status" value="6"/>
</dbReference>
<dbReference type="EMBL" id="RFFG01000076">
    <property type="protein sequence ID" value="RMI38952.1"/>
    <property type="molecule type" value="Genomic_DNA"/>
</dbReference>
<name>A0A3M2LNM3_9ACTN</name>
<dbReference type="Gene3D" id="3.40.50.300">
    <property type="entry name" value="P-loop containing nucleotide triphosphate hydrolases"/>
    <property type="match status" value="1"/>
</dbReference>
<dbReference type="Gene3D" id="1.10.8.430">
    <property type="entry name" value="Helical domain of apoptotic protease-activating factors"/>
    <property type="match status" value="1"/>
</dbReference>